<reference evidence="1 2" key="1">
    <citation type="submission" date="2014-03" db="EMBL/GenBank/DDBJ databases">
        <title>Genomics of Bifidobacteria.</title>
        <authorList>
            <person name="Ventura M."/>
            <person name="Milani C."/>
            <person name="Lugli G.A."/>
        </authorList>
    </citation>
    <scope>NUCLEOTIDE SEQUENCE [LARGE SCALE GENOMIC DNA]</scope>
    <source>
        <strain evidence="1 2">LMG 11597</strain>
    </source>
</reference>
<dbReference type="eggNOG" id="ENOG5032F0V">
    <property type="taxonomic scope" value="Bacteria"/>
</dbReference>
<sequence length="42" mass="4498">MMNKKSFIAAVMRGFEVSGMSALAQAGYSESAVNAIETIETR</sequence>
<dbReference type="Proteomes" id="UP000029055">
    <property type="component" value="Unassembled WGS sequence"/>
</dbReference>
<gene>
    <name evidence="1" type="ORF">BISU_1642</name>
</gene>
<proteinExistence type="predicted"/>
<dbReference type="AlphaFoldDB" id="A0A087E3U2"/>
<keyword evidence="2" id="KW-1185">Reference proteome</keyword>
<comment type="caution">
    <text evidence="1">The sequence shown here is derived from an EMBL/GenBank/DDBJ whole genome shotgun (WGS) entry which is preliminary data.</text>
</comment>
<name>A0A087E3U2_9BIFI</name>
<organism evidence="1 2">
    <name type="scientific">Bifidobacterium subtile</name>
    <dbReference type="NCBI Taxonomy" id="77635"/>
    <lineage>
        <taxon>Bacteria</taxon>
        <taxon>Bacillati</taxon>
        <taxon>Actinomycetota</taxon>
        <taxon>Actinomycetes</taxon>
        <taxon>Bifidobacteriales</taxon>
        <taxon>Bifidobacteriaceae</taxon>
        <taxon>Bifidobacterium</taxon>
    </lineage>
</organism>
<evidence type="ECO:0000313" key="1">
    <source>
        <dbReference type="EMBL" id="KFJ02443.1"/>
    </source>
</evidence>
<evidence type="ECO:0000313" key="2">
    <source>
        <dbReference type="Proteomes" id="UP000029055"/>
    </source>
</evidence>
<protein>
    <submittedName>
        <fullName evidence="1">Uncharacterized protein</fullName>
    </submittedName>
</protein>
<dbReference type="RefSeq" id="WP_264298188.1">
    <property type="nucleotide sequence ID" value="NZ_CP062939.1"/>
</dbReference>
<accession>A0A087E3U2</accession>
<dbReference type="EMBL" id="JGZR01000008">
    <property type="protein sequence ID" value="KFJ02443.1"/>
    <property type="molecule type" value="Genomic_DNA"/>
</dbReference>